<dbReference type="Pfam" id="PF01584">
    <property type="entry name" value="CheW"/>
    <property type="match status" value="1"/>
</dbReference>
<feature type="domain" description="CheW-like" evidence="1">
    <location>
        <begin position="3"/>
        <end position="80"/>
    </location>
</feature>
<reference evidence="3 4" key="1">
    <citation type="journal article" date="2012" name="Science">
        <title>Ecological populations of bacteria act as socially cohesive units of antibiotic production and resistance.</title>
        <authorList>
            <person name="Cordero O.X."/>
            <person name="Wildschutte H."/>
            <person name="Kirkup B."/>
            <person name="Proehl S."/>
            <person name="Ngo L."/>
            <person name="Hussain F."/>
            <person name="Le Roux F."/>
            <person name="Mincer T."/>
            <person name="Polz M.F."/>
        </authorList>
    </citation>
    <scope>NUCLEOTIDE SEQUENCE [LARGE SCALE GENOMIC DNA]</scope>
    <source>
        <strain evidence="3 4">FF-454</strain>
    </source>
</reference>
<dbReference type="InterPro" id="IPR002545">
    <property type="entry name" value="CheW-lke_dom"/>
</dbReference>
<name>A0A1E5C0I0_9GAMM</name>
<evidence type="ECO:0000259" key="2">
    <source>
        <dbReference type="Pfam" id="PF13682"/>
    </source>
</evidence>
<dbReference type="Gene3D" id="1.20.120.30">
    <property type="entry name" value="Aspartate receptor, ligand-binding domain"/>
    <property type="match status" value="1"/>
</dbReference>
<gene>
    <name evidence="3" type="ORF">A1OK_03115</name>
</gene>
<evidence type="ECO:0000259" key="1">
    <source>
        <dbReference type="Pfam" id="PF01584"/>
    </source>
</evidence>
<protein>
    <submittedName>
        <fullName evidence="3">Chemotaxis protein</fullName>
    </submittedName>
</protein>
<dbReference type="Pfam" id="PF13682">
    <property type="entry name" value="CZB"/>
    <property type="match status" value="1"/>
</dbReference>
<organism evidence="3 4">
    <name type="scientific">Enterovibrio norvegicus FF-454</name>
    <dbReference type="NCBI Taxonomy" id="1185651"/>
    <lineage>
        <taxon>Bacteria</taxon>
        <taxon>Pseudomonadati</taxon>
        <taxon>Pseudomonadota</taxon>
        <taxon>Gammaproteobacteria</taxon>
        <taxon>Vibrionales</taxon>
        <taxon>Vibrionaceae</taxon>
        <taxon>Enterovibrio</taxon>
    </lineage>
</organism>
<comment type="caution">
    <text evidence="3">The sequence shown here is derived from an EMBL/GenBank/DDBJ whole genome shotgun (WGS) entry which is preliminary data.</text>
</comment>
<dbReference type="RefSeq" id="WP_016961246.1">
    <property type="nucleotide sequence ID" value="NZ_AJWN02000090.1"/>
</dbReference>
<dbReference type="GO" id="GO:0006935">
    <property type="term" value="P:chemotaxis"/>
    <property type="evidence" value="ECO:0007669"/>
    <property type="project" value="InterPro"/>
</dbReference>
<dbReference type="InterPro" id="IPR036061">
    <property type="entry name" value="CheW-like_dom_sf"/>
</dbReference>
<dbReference type="SUPFAM" id="SSF50341">
    <property type="entry name" value="CheW-like"/>
    <property type="match status" value="1"/>
</dbReference>
<dbReference type="AlphaFoldDB" id="A0A1E5C0I0"/>
<keyword evidence="4" id="KW-1185">Reference proteome</keyword>
<accession>A0A1E5C0I0</accession>
<evidence type="ECO:0000313" key="3">
    <source>
        <dbReference type="EMBL" id="OEE59013.1"/>
    </source>
</evidence>
<sequence length="285" mass="32575">MDFINFKVGQKTVALKILDILLTEQYEENLTQLPNDRESFLGIKDFMGKPVPIFDLGLILNRVATKDTNNDLIALLSAREQDHVDWLRDLQLTIHEGVPFTKARDPHKCAFGRWYDTYKPENEEFAEILAKFDDPHRKLHELADEVLDMLKAGKQQDAKDAYRREERSTYARLIRLFESAREQLTLDYKPIIVFTTKDGTTPSIGLLVDKVEDNVSVVETDIQPLEELVKVGFDVDAQTKKLMRGLIKHKQSHSLILDPTAIFLDTSVDEETPAVQDEPPLDQAG</sequence>
<dbReference type="Proteomes" id="UP000095039">
    <property type="component" value="Unassembled WGS sequence"/>
</dbReference>
<dbReference type="InterPro" id="IPR025991">
    <property type="entry name" value="Chemoreceptor_zinc-bind_dom"/>
</dbReference>
<dbReference type="EMBL" id="AJWN02000090">
    <property type="protein sequence ID" value="OEE59013.1"/>
    <property type="molecule type" value="Genomic_DNA"/>
</dbReference>
<dbReference type="GO" id="GO:0007165">
    <property type="term" value="P:signal transduction"/>
    <property type="evidence" value="ECO:0007669"/>
    <property type="project" value="InterPro"/>
</dbReference>
<evidence type="ECO:0000313" key="4">
    <source>
        <dbReference type="Proteomes" id="UP000095039"/>
    </source>
</evidence>
<feature type="domain" description="Chemoreceptor zinc-binding" evidence="2">
    <location>
        <begin position="83"/>
        <end position="147"/>
    </location>
</feature>
<proteinExistence type="predicted"/>